<dbReference type="Proteomes" id="UP000016933">
    <property type="component" value="Unassembled WGS sequence"/>
</dbReference>
<dbReference type="OMA" id="EESFVIC"/>
<name>N1PJJ3_DOTSN</name>
<dbReference type="HOGENOM" id="CLU_1375103_0_0_1"/>
<organism evidence="1 2">
    <name type="scientific">Dothistroma septosporum (strain NZE10 / CBS 128990)</name>
    <name type="common">Red band needle blight fungus</name>
    <name type="synonym">Mycosphaerella pini</name>
    <dbReference type="NCBI Taxonomy" id="675120"/>
    <lineage>
        <taxon>Eukaryota</taxon>
        <taxon>Fungi</taxon>
        <taxon>Dikarya</taxon>
        <taxon>Ascomycota</taxon>
        <taxon>Pezizomycotina</taxon>
        <taxon>Dothideomycetes</taxon>
        <taxon>Dothideomycetidae</taxon>
        <taxon>Mycosphaerellales</taxon>
        <taxon>Mycosphaerellaceae</taxon>
        <taxon>Dothistroma</taxon>
    </lineage>
</organism>
<accession>N1PJJ3</accession>
<feature type="non-terminal residue" evidence="1">
    <location>
        <position position="200"/>
    </location>
</feature>
<reference evidence="1 2" key="2">
    <citation type="journal article" date="2012" name="PLoS Pathog.">
        <title>Diverse lifestyles and strategies of plant pathogenesis encoded in the genomes of eighteen Dothideomycetes fungi.</title>
        <authorList>
            <person name="Ohm R.A."/>
            <person name="Feau N."/>
            <person name="Henrissat B."/>
            <person name="Schoch C.L."/>
            <person name="Horwitz B.A."/>
            <person name="Barry K.W."/>
            <person name="Condon B.J."/>
            <person name="Copeland A.C."/>
            <person name="Dhillon B."/>
            <person name="Glaser F."/>
            <person name="Hesse C.N."/>
            <person name="Kosti I."/>
            <person name="LaButti K."/>
            <person name="Lindquist E.A."/>
            <person name="Lucas S."/>
            <person name="Salamov A.A."/>
            <person name="Bradshaw R.E."/>
            <person name="Ciuffetti L."/>
            <person name="Hamelin R.C."/>
            <person name="Kema G.H.J."/>
            <person name="Lawrence C."/>
            <person name="Scott J.A."/>
            <person name="Spatafora J.W."/>
            <person name="Turgeon B.G."/>
            <person name="de Wit P.J.G.M."/>
            <person name="Zhong S."/>
            <person name="Goodwin S.B."/>
            <person name="Grigoriev I.V."/>
        </authorList>
    </citation>
    <scope>NUCLEOTIDE SEQUENCE [LARGE SCALE GENOMIC DNA]</scope>
    <source>
        <strain evidence="2">NZE10 / CBS 128990</strain>
    </source>
</reference>
<sequence>MSFLEWYPKGDATITYPDDSEWSQAICGLHTWVIEERSPLIAQAFERSREGQQLHLDCLDPTTALPLVRYLYTGSYAAAGNQYEDVPTSLLLHCKMYRLGDLYDLLELKQQAHVNVIRQCEFGCSSPSIPIDLCKAIAYAYDYLRDHTGLIENIICYCVSCFLRHRLAEDPGFQGLAYKLRPFHQDLCKESMKRDFEDDS</sequence>
<evidence type="ECO:0000313" key="1">
    <source>
        <dbReference type="EMBL" id="EME41695.1"/>
    </source>
</evidence>
<proteinExistence type="predicted"/>
<dbReference type="InterPro" id="IPR011333">
    <property type="entry name" value="SKP1/BTB/POZ_sf"/>
</dbReference>
<gene>
    <name evidence="1" type="ORF">DOTSEDRAFT_103119</name>
</gene>
<dbReference type="eggNOG" id="ENOG502SV9Y">
    <property type="taxonomic scope" value="Eukaryota"/>
</dbReference>
<dbReference type="AlphaFoldDB" id="N1PJJ3"/>
<keyword evidence="2" id="KW-1185">Reference proteome</keyword>
<protein>
    <recommendedName>
        <fullName evidence="3">BTB domain-containing protein</fullName>
    </recommendedName>
</protein>
<evidence type="ECO:0008006" key="3">
    <source>
        <dbReference type="Google" id="ProtNLM"/>
    </source>
</evidence>
<dbReference type="EMBL" id="KB446542">
    <property type="protein sequence ID" value="EME41695.1"/>
    <property type="molecule type" value="Genomic_DNA"/>
</dbReference>
<dbReference type="OrthoDB" id="3945102at2759"/>
<reference evidence="2" key="1">
    <citation type="journal article" date="2012" name="PLoS Genet.">
        <title>The genomes of the fungal plant pathogens Cladosporium fulvum and Dothistroma septosporum reveal adaptation to different hosts and lifestyles but also signatures of common ancestry.</title>
        <authorList>
            <person name="de Wit P.J.G.M."/>
            <person name="van der Burgt A."/>
            <person name="Oekmen B."/>
            <person name="Stergiopoulos I."/>
            <person name="Abd-Elsalam K.A."/>
            <person name="Aerts A.L."/>
            <person name="Bahkali A.H."/>
            <person name="Beenen H.G."/>
            <person name="Chettri P."/>
            <person name="Cox M.P."/>
            <person name="Datema E."/>
            <person name="de Vries R.P."/>
            <person name="Dhillon B."/>
            <person name="Ganley A.R."/>
            <person name="Griffiths S.A."/>
            <person name="Guo Y."/>
            <person name="Hamelin R.C."/>
            <person name="Henrissat B."/>
            <person name="Kabir M.S."/>
            <person name="Jashni M.K."/>
            <person name="Kema G."/>
            <person name="Klaubauf S."/>
            <person name="Lapidus A."/>
            <person name="Levasseur A."/>
            <person name="Lindquist E."/>
            <person name="Mehrabi R."/>
            <person name="Ohm R.A."/>
            <person name="Owen T.J."/>
            <person name="Salamov A."/>
            <person name="Schwelm A."/>
            <person name="Schijlen E."/>
            <person name="Sun H."/>
            <person name="van den Burg H.A."/>
            <person name="van Ham R.C.H.J."/>
            <person name="Zhang S."/>
            <person name="Goodwin S.B."/>
            <person name="Grigoriev I.V."/>
            <person name="Collemare J."/>
            <person name="Bradshaw R.E."/>
        </authorList>
    </citation>
    <scope>NUCLEOTIDE SEQUENCE [LARGE SCALE GENOMIC DNA]</scope>
    <source>
        <strain evidence="2">NZE10 / CBS 128990</strain>
    </source>
</reference>
<evidence type="ECO:0000313" key="2">
    <source>
        <dbReference type="Proteomes" id="UP000016933"/>
    </source>
</evidence>
<dbReference type="Gene3D" id="3.30.710.10">
    <property type="entry name" value="Potassium Channel Kv1.1, Chain A"/>
    <property type="match status" value="1"/>
</dbReference>